<comment type="caution">
    <text evidence="1">The sequence shown here is derived from an EMBL/GenBank/DDBJ whole genome shotgun (WGS) entry which is preliminary data.</text>
</comment>
<evidence type="ECO:0000313" key="2">
    <source>
        <dbReference type="Proteomes" id="UP001165064"/>
    </source>
</evidence>
<evidence type="ECO:0000313" key="1">
    <source>
        <dbReference type="EMBL" id="GME73452.1"/>
    </source>
</evidence>
<dbReference type="Proteomes" id="UP001165064">
    <property type="component" value="Unassembled WGS sequence"/>
</dbReference>
<name>A0ACB5SV76_AMBMO</name>
<proteinExistence type="predicted"/>
<gene>
    <name evidence="1" type="ORF">Amon02_000140400</name>
</gene>
<dbReference type="EMBL" id="BSXS01000678">
    <property type="protein sequence ID" value="GME73452.1"/>
    <property type="molecule type" value="Genomic_DNA"/>
</dbReference>
<accession>A0ACB5SV76</accession>
<sequence>MNTSNNPTSGNPEYANDPTNSATHRNNNNSYNANNNNPNVATNDPGRGGYGASTDNTPSGNGQYLDKDDPKYNSPNNLNSNARNPNSVGVGRNGDNWDSRHTSTSGDLSVSSKEKGVNENDLGTTPPVHEGGRNYTVCVLCGLIAFGGFVFGWDTGTISGFVNMPNFQSRFGKIHRNTGVPFIPTVRTGLIVAVFNIGCAIGGVTIGRTSDLIGRKKCLTVSMIVYIVGIVVQISSGHHKWYQYMVGRIISGLGVGSVSVVCPMFISETAPTKMRGALVSMYQLMITMGIFLGYCTTYGTYHHYHDTRQWRIPLGLCFLWALFLMGALTFLPESPRYLLSRGRVEEASASFSKTNQVTTDSPLTHQEIGMMQASVEEERVAAASASVWDLFKMKHMMLYRLLLGIVMQSLQQLTGDNYFFYYGTTIFQSVGLDDSFETSIILGTVNFLFTFVSFFVVDRFGRRNVLLFGSCGMAVCLLIFCCVGTKSLYSGKFGVNPDKGSGDAMIVFTCLFIAFFAVSWAPVTFVVCSETYPLRVRARAMSIASAANWIWGFLIAFFTPLITNNIHFAYGYVFFGCVIFSLFFVFFCVPETKDLSLEEVDEMYDHFVPGAAFASHRNHLRRKSATSEGGYAPDANQAETGPDYTDAGNGYGGQNNQSFYDAPNAGVNNGAQTTNAV</sequence>
<protein>
    <submittedName>
        <fullName evidence="1">Unnamed protein product</fullName>
    </submittedName>
</protein>
<reference evidence="1" key="1">
    <citation type="submission" date="2023-04" db="EMBL/GenBank/DDBJ databases">
        <title>Ambrosiozyma monospora NBRC 10751.</title>
        <authorList>
            <person name="Ichikawa N."/>
            <person name="Sato H."/>
            <person name="Tonouchi N."/>
        </authorList>
    </citation>
    <scope>NUCLEOTIDE SEQUENCE</scope>
    <source>
        <strain evidence="1">NBRC 10751</strain>
    </source>
</reference>
<keyword evidence="2" id="KW-1185">Reference proteome</keyword>
<organism evidence="1 2">
    <name type="scientific">Ambrosiozyma monospora</name>
    <name type="common">Yeast</name>
    <name type="synonym">Endomycopsis monosporus</name>
    <dbReference type="NCBI Taxonomy" id="43982"/>
    <lineage>
        <taxon>Eukaryota</taxon>
        <taxon>Fungi</taxon>
        <taxon>Dikarya</taxon>
        <taxon>Ascomycota</taxon>
        <taxon>Saccharomycotina</taxon>
        <taxon>Pichiomycetes</taxon>
        <taxon>Pichiales</taxon>
        <taxon>Pichiaceae</taxon>
        <taxon>Ambrosiozyma</taxon>
    </lineage>
</organism>